<protein>
    <submittedName>
        <fullName evidence="1">Uncharacterized protein</fullName>
    </submittedName>
</protein>
<proteinExistence type="predicted"/>
<dbReference type="EMBL" id="CP019471">
    <property type="protein sequence ID" value="UQC73785.1"/>
    <property type="molecule type" value="Genomic_DNA"/>
</dbReference>
<dbReference type="GeneID" id="73334490"/>
<reference evidence="1" key="1">
    <citation type="journal article" date="2021" name="Mol. Plant Microbe Interact.">
        <title>Complete Genome Sequence of the Plant-Pathogenic Fungus Colletotrichum lupini.</title>
        <authorList>
            <person name="Baroncelli R."/>
            <person name="Pensec F."/>
            <person name="Da Lio D."/>
            <person name="Boufleur T."/>
            <person name="Vicente I."/>
            <person name="Sarrocco S."/>
            <person name="Picot A."/>
            <person name="Baraldi E."/>
            <person name="Sukno S."/>
            <person name="Thon M."/>
            <person name="Le Floch G."/>
        </authorList>
    </citation>
    <scope>NUCLEOTIDE SEQUENCE</scope>
    <source>
        <strain evidence="1">IMI 504893</strain>
    </source>
</reference>
<gene>
    <name evidence="1" type="ORF">CLUP02_00432</name>
</gene>
<evidence type="ECO:0000313" key="1">
    <source>
        <dbReference type="EMBL" id="UQC73785.1"/>
    </source>
</evidence>
<dbReference type="AlphaFoldDB" id="A0A9Q8SAT1"/>
<dbReference type="RefSeq" id="XP_049135437.1">
    <property type="nucleotide sequence ID" value="XM_049279480.1"/>
</dbReference>
<organism evidence="1 2">
    <name type="scientific">Colletotrichum lupini</name>
    <dbReference type="NCBI Taxonomy" id="145971"/>
    <lineage>
        <taxon>Eukaryota</taxon>
        <taxon>Fungi</taxon>
        <taxon>Dikarya</taxon>
        <taxon>Ascomycota</taxon>
        <taxon>Pezizomycotina</taxon>
        <taxon>Sordariomycetes</taxon>
        <taxon>Hypocreomycetidae</taxon>
        <taxon>Glomerellales</taxon>
        <taxon>Glomerellaceae</taxon>
        <taxon>Colletotrichum</taxon>
        <taxon>Colletotrichum acutatum species complex</taxon>
    </lineage>
</organism>
<keyword evidence="2" id="KW-1185">Reference proteome</keyword>
<sequence length="228" mass="25498">MCFGILQVHAKAVLPECEIVLHGRRKARDSANLMWNPERGEAVVMIPRRSPRRHSTSTLPCTYFYFFYRDGVKRVEPSFLKDKPFQLFAIVSFFWGFSPLPAVVRKHPLPIKYHPSCQRSPVVDAGANLSSYPRNIARQPASSAPARQPAHASTLDLSVSLPKTYHQKYTDIVKIKQTSLGRPALCSRASLSPNLQPYPFTTAPDTQPVGPDIFVVSIISPFLLLSVP</sequence>
<dbReference type="Proteomes" id="UP000830671">
    <property type="component" value="Chromosome 1"/>
</dbReference>
<name>A0A9Q8SAT1_9PEZI</name>
<evidence type="ECO:0000313" key="2">
    <source>
        <dbReference type="Proteomes" id="UP000830671"/>
    </source>
</evidence>
<accession>A0A9Q8SAT1</accession>
<dbReference type="KEGG" id="clup:CLUP02_00432"/>